<evidence type="ECO:0000259" key="4">
    <source>
        <dbReference type="PROSITE" id="PS50830"/>
    </source>
</evidence>
<dbReference type="SUPFAM" id="SSF50199">
    <property type="entry name" value="Staphylococcal nuclease"/>
    <property type="match status" value="1"/>
</dbReference>
<keyword evidence="3" id="KW-0378">Hydrolase</keyword>
<dbReference type="GO" id="GO:0016787">
    <property type="term" value="F:hydrolase activity"/>
    <property type="evidence" value="ECO:0007669"/>
    <property type="project" value="UniProtKB-KW"/>
</dbReference>
<dbReference type="Gene3D" id="2.40.50.90">
    <property type="match status" value="1"/>
</dbReference>
<sequence length="190" mass="22093">MKNNAFYFDLSDFYRKVTVLGAFIAVNVFINVTINVRCAWSRPQEVVSASTESITGNAIVIDGDSIRIGDVMIRLVGIDAPELRQFCGIEAERYPCGIKAKEHLQKLIANQFVTCYWDKKDKYQRVLGTCRTEKVKNINAKMVRDGWAISYYGYTYQKEEQKAKAQKKGIWQSYFQQPQEWRKVHPYIKR</sequence>
<dbReference type="InterPro" id="IPR016071">
    <property type="entry name" value="Staphylococal_nuclease_OB-fold"/>
</dbReference>
<protein>
    <submittedName>
        <fullName evidence="5">Putative nuclease</fullName>
    </submittedName>
</protein>
<dbReference type="PANTHER" id="PTHR12302">
    <property type="entry name" value="EBNA2 BINDING PROTEIN P100"/>
    <property type="match status" value="1"/>
</dbReference>
<dbReference type="PROSITE" id="PS50830">
    <property type="entry name" value="TNASE_3"/>
    <property type="match status" value="1"/>
</dbReference>
<reference evidence="5" key="1">
    <citation type="submission" date="2013-11" db="EMBL/GenBank/DDBJ databases">
        <authorList>
            <person name="GENOMES U."/>
        </authorList>
    </citation>
    <scope>NUCLEOTIDE SEQUENCE</scope>
    <source>
        <strain evidence="5">MVT06</strain>
    </source>
</reference>
<accession>A0A024LQU6</accession>
<reference evidence="5" key="2">
    <citation type="submission" date="2014-05" db="EMBL/GenBank/DDBJ databases">
        <title>Genome sequencing of Bartonella spp. isolated from human blood.</title>
        <authorList>
            <person name="Raoult D."/>
        </authorList>
    </citation>
    <scope>NUCLEOTIDE SEQUENCE</scope>
    <source>
        <strain evidence="5">MVT06</strain>
    </source>
</reference>
<keyword evidence="1" id="KW-0540">Nuclease</keyword>
<evidence type="ECO:0000313" key="5">
    <source>
        <dbReference type="EMBL" id="CDP80071.1"/>
    </source>
</evidence>
<evidence type="ECO:0000256" key="3">
    <source>
        <dbReference type="ARBA" id="ARBA00022801"/>
    </source>
</evidence>
<dbReference type="EMBL" id="HG977196">
    <property type="protein sequence ID" value="CDP80071.1"/>
    <property type="molecule type" value="Genomic_DNA"/>
</dbReference>
<evidence type="ECO:0000256" key="2">
    <source>
        <dbReference type="ARBA" id="ARBA00022759"/>
    </source>
</evidence>
<dbReference type="SMART" id="SM00318">
    <property type="entry name" value="SNc"/>
    <property type="match status" value="1"/>
</dbReference>
<dbReference type="PANTHER" id="PTHR12302:SF3">
    <property type="entry name" value="SERINE_THREONINE-PROTEIN KINASE 31"/>
    <property type="match status" value="1"/>
</dbReference>
<organism evidence="5">
    <name type="scientific">Bartonella schoenbuchensis</name>
    <dbReference type="NCBI Taxonomy" id="165694"/>
    <lineage>
        <taxon>Bacteria</taxon>
        <taxon>Pseudomonadati</taxon>
        <taxon>Pseudomonadota</taxon>
        <taxon>Alphaproteobacteria</taxon>
        <taxon>Hyphomicrobiales</taxon>
        <taxon>Bartonellaceae</taxon>
        <taxon>Bartonella</taxon>
    </lineage>
</organism>
<gene>
    <name evidence="5" type="ORF">BN1046_00984</name>
</gene>
<evidence type="ECO:0000256" key="1">
    <source>
        <dbReference type="ARBA" id="ARBA00022722"/>
    </source>
</evidence>
<dbReference type="Pfam" id="PF00565">
    <property type="entry name" value="SNase"/>
    <property type="match status" value="1"/>
</dbReference>
<dbReference type="InterPro" id="IPR035437">
    <property type="entry name" value="SNase_OB-fold_sf"/>
</dbReference>
<name>A0A024LQU6_9HYPH</name>
<dbReference type="AlphaFoldDB" id="A0A024LQU6"/>
<dbReference type="GO" id="GO:0004519">
    <property type="term" value="F:endonuclease activity"/>
    <property type="evidence" value="ECO:0007669"/>
    <property type="project" value="UniProtKB-KW"/>
</dbReference>
<proteinExistence type="predicted"/>
<feature type="domain" description="TNase-like" evidence="4">
    <location>
        <begin position="60"/>
        <end position="173"/>
    </location>
</feature>
<keyword evidence="2" id="KW-0255">Endonuclease</keyword>